<sequence>MLVSMVAALPKNFMPNRDHAYYEGKQKESTSLAVVDILLTTRERRTFERVPVARIMVDNGAAMNILPASLKKILGKSIEDLIRTDIVVSSFTAGATDTWGILPVEVTVGS</sequence>
<dbReference type="AlphaFoldDB" id="A0ABD3APW6"/>
<reference evidence="1 2" key="1">
    <citation type="submission" date="2024-11" db="EMBL/GenBank/DDBJ databases">
        <title>A near-complete genome assembly of Cinchona calisaya.</title>
        <authorList>
            <person name="Lian D.C."/>
            <person name="Zhao X.W."/>
            <person name="Wei L."/>
        </authorList>
    </citation>
    <scope>NUCLEOTIDE SEQUENCE [LARGE SCALE GENOMIC DNA]</scope>
    <source>
        <tissue evidence="1">Nenye</tissue>
    </source>
</reference>
<gene>
    <name evidence="1" type="ORF">ACH5RR_006758</name>
</gene>
<evidence type="ECO:0000313" key="2">
    <source>
        <dbReference type="Proteomes" id="UP001630127"/>
    </source>
</evidence>
<organism evidence="1 2">
    <name type="scientific">Cinchona calisaya</name>
    <dbReference type="NCBI Taxonomy" id="153742"/>
    <lineage>
        <taxon>Eukaryota</taxon>
        <taxon>Viridiplantae</taxon>
        <taxon>Streptophyta</taxon>
        <taxon>Embryophyta</taxon>
        <taxon>Tracheophyta</taxon>
        <taxon>Spermatophyta</taxon>
        <taxon>Magnoliopsida</taxon>
        <taxon>eudicotyledons</taxon>
        <taxon>Gunneridae</taxon>
        <taxon>Pentapetalae</taxon>
        <taxon>asterids</taxon>
        <taxon>lamiids</taxon>
        <taxon>Gentianales</taxon>
        <taxon>Rubiaceae</taxon>
        <taxon>Cinchonoideae</taxon>
        <taxon>Cinchoneae</taxon>
        <taxon>Cinchona</taxon>
    </lineage>
</organism>
<evidence type="ECO:0008006" key="3">
    <source>
        <dbReference type="Google" id="ProtNLM"/>
    </source>
</evidence>
<protein>
    <recommendedName>
        <fullName evidence="3">Peptidase A2 domain-containing protein</fullName>
    </recommendedName>
</protein>
<proteinExistence type="predicted"/>
<keyword evidence="2" id="KW-1185">Reference proteome</keyword>
<evidence type="ECO:0000313" key="1">
    <source>
        <dbReference type="EMBL" id="KAL3533237.1"/>
    </source>
</evidence>
<comment type="caution">
    <text evidence="1">The sequence shown here is derived from an EMBL/GenBank/DDBJ whole genome shotgun (WGS) entry which is preliminary data.</text>
</comment>
<accession>A0ABD3APW6</accession>
<name>A0ABD3APW6_9GENT</name>
<dbReference type="EMBL" id="JBJUIK010000003">
    <property type="protein sequence ID" value="KAL3533237.1"/>
    <property type="molecule type" value="Genomic_DNA"/>
</dbReference>
<dbReference type="Proteomes" id="UP001630127">
    <property type="component" value="Unassembled WGS sequence"/>
</dbReference>